<name>A0ABV1EQL7_9FIRM</name>
<dbReference type="EMBL" id="JBBMFT010000003">
    <property type="protein sequence ID" value="MEQ2456295.1"/>
    <property type="molecule type" value="Genomic_DNA"/>
</dbReference>
<comment type="caution">
    <text evidence="1">The sequence shown here is derived from an EMBL/GenBank/DDBJ whole genome shotgun (WGS) entry which is preliminary data.</text>
</comment>
<organism evidence="1 2">
    <name type="scientific">Flavonifractor hominis</name>
    <dbReference type="NCBI Taxonomy" id="3133178"/>
    <lineage>
        <taxon>Bacteria</taxon>
        <taxon>Bacillati</taxon>
        <taxon>Bacillota</taxon>
        <taxon>Clostridia</taxon>
        <taxon>Eubacteriales</taxon>
        <taxon>Oscillospiraceae</taxon>
        <taxon>Flavonifractor</taxon>
    </lineage>
</organism>
<dbReference type="RefSeq" id="WP_349139890.1">
    <property type="nucleotide sequence ID" value="NZ_JBBMFT010000003.1"/>
</dbReference>
<reference evidence="1 2" key="1">
    <citation type="submission" date="2024-03" db="EMBL/GenBank/DDBJ databases">
        <title>Human intestinal bacterial collection.</title>
        <authorList>
            <person name="Pauvert C."/>
            <person name="Hitch T.C.A."/>
            <person name="Clavel T."/>
        </authorList>
    </citation>
    <scope>NUCLEOTIDE SEQUENCE [LARGE SCALE GENOMIC DNA]</scope>
    <source>
        <strain evidence="1 2">CLA-AP-H34</strain>
    </source>
</reference>
<dbReference type="Proteomes" id="UP001440599">
    <property type="component" value="Unassembled WGS sequence"/>
</dbReference>
<keyword evidence="2" id="KW-1185">Reference proteome</keyword>
<sequence>MNTGNYDYDNFVRVDCGLPPEAFRNSAVHEIAHFTLIKQTSYGLLCFFLRQDARDPNSPYEDSLRVLEQGFERVNECYARTRELLAGFRLAEMGRQARRARLDQEREQPYYARYRMGRLEPLLDREEPCLPDFLFLLAADVELEPLLRLELTDAGAVQRALLEHPEQLYPDGRLDRLVQTCLALAERFPPDRITPERLMAASGLAFASWSPAAQRARFQAMAAAFARRPALAALVENNLRRMERLGYMERTQESLDDSVQMSMDDCVIPAALSGRFSGRESERPVFRPEKNVLGIFLEPAGVLRADLVEQNQLPLGPRSAMLRFTDTAAGVHYSDTFASDLEQFRPLLELYQGSVYLFLDDYPAWRKHGGFRSAPVFFRVDVPWGEMGAQLALAGVQLRYFFLQAYSESAFFFFGMLPGGDVLCSMLAYWEMEKIGRLVQEGRLLRCPDAPEACYGRMGWRAFRDLMAAMTEDQAYGRLEKSEFLRRRIL</sequence>
<proteinExistence type="predicted"/>
<gene>
    <name evidence="1" type="ORF">WMO45_07150</name>
</gene>
<evidence type="ECO:0000313" key="2">
    <source>
        <dbReference type="Proteomes" id="UP001440599"/>
    </source>
</evidence>
<protein>
    <submittedName>
        <fullName evidence="1">Uncharacterized protein</fullName>
    </submittedName>
</protein>
<evidence type="ECO:0000313" key="1">
    <source>
        <dbReference type="EMBL" id="MEQ2456295.1"/>
    </source>
</evidence>
<accession>A0ABV1EQL7</accession>